<evidence type="ECO:0000259" key="2">
    <source>
        <dbReference type="Pfam" id="PF07589"/>
    </source>
</evidence>
<organism evidence="3 4">
    <name type="scientific">Neptunomonas antarctica</name>
    <dbReference type="NCBI Taxonomy" id="619304"/>
    <lineage>
        <taxon>Bacteria</taxon>
        <taxon>Pseudomonadati</taxon>
        <taxon>Pseudomonadota</taxon>
        <taxon>Gammaproteobacteria</taxon>
        <taxon>Oceanospirillales</taxon>
        <taxon>Oceanospirillaceae</taxon>
        <taxon>Neptunomonas</taxon>
    </lineage>
</organism>
<feature type="domain" description="Ice-binding protein C-terminal" evidence="2">
    <location>
        <begin position="293"/>
        <end position="315"/>
    </location>
</feature>
<keyword evidence="4" id="KW-1185">Reference proteome</keyword>
<gene>
    <name evidence="3" type="ORF">SAMN05421760_104296</name>
</gene>
<sequence>MNIKWHIIPLSAAAMLTTGLLYNTSAQAAYIVSNGQCSTDSVTLDTVTKSDGTGTVHSGSGINATSCAGMFLGANDDSHDASSPTPNIGQLGNGFLNGQTVKSGNGGATGELDPMTFIETSDLQALDSDGIFNDPGWIHLASFQDGGNDSSSPSYSSIGSGANSLNLNDVLDITFNCDTGADCKAGTWSIATTTDIISKVQSILGVGSFDHFALVLKGGNSGVGIYDFDFSELADPSAYAFSGPDVIDFMTPYTFMGTWNTDDLLATNGQHQAQRFSHANFWARDPAAPTNEVPEPATIALFGLGLLGLAGIRKRKAV</sequence>
<dbReference type="AlphaFoldDB" id="A0A1N7LSL2"/>
<dbReference type="NCBIfam" id="TIGR02595">
    <property type="entry name" value="PEP_CTERM"/>
    <property type="match status" value="1"/>
</dbReference>
<dbReference type="OrthoDB" id="6382316at2"/>
<keyword evidence="1" id="KW-0732">Signal</keyword>
<proteinExistence type="predicted"/>
<evidence type="ECO:0000313" key="4">
    <source>
        <dbReference type="Proteomes" id="UP000185999"/>
    </source>
</evidence>
<feature type="chain" id="PRO_5009943391" evidence="1">
    <location>
        <begin position="29"/>
        <end position="318"/>
    </location>
</feature>
<dbReference type="Pfam" id="PF07589">
    <property type="entry name" value="PEP-CTERM"/>
    <property type="match status" value="1"/>
</dbReference>
<dbReference type="Proteomes" id="UP000185999">
    <property type="component" value="Unassembled WGS sequence"/>
</dbReference>
<name>A0A1N7LSL2_9GAMM</name>
<evidence type="ECO:0000313" key="3">
    <source>
        <dbReference type="EMBL" id="SIS76826.1"/>
    </source>
</evidence>
<protein>
    <submittedName>
        <fullName evidence="3">PEP-CTERM protein-sorting domain-containing protein</fullName>
    </submittedName>
</protein>
<dbReference type="InterPro" id="IPR013424">
    <property type="entry name" value="Ice-binding_C"/>
</dbReference>
<evidence type="ECO:0000256" key="1">
    <source>
        <dbReference type="SAM" id="SignalP"/>
    </source>
</evidence>
<feature type="signal peptide" evidence="1">
    <location>
        <begin position="1"/>
        <end position="28"/>
    </location>
</feature>
<accession>A0A1N7LSL2</accession>
<dbReference type="EMBL" id="FTOE01000004">
    <property type="protein sequence ID" value="SIS76826.1"/>
    <property type="molecule type" value="Genomic_DNA"/>
</dbReference>
<dbReference type="RefSeq" id="WP_054341262.1">
    <property type="nucleotide sequence ID" value="NZ_FTOE01000004.1"/>
</dbReference>
<reference evidence="4" key="1">
    <citation type="submission" date="2017-01" db="EMBL/GenBank/DDBJ databases">
        <authorList>
            <person name="Varghese N."/>
            <person name="Submissions S."/>
        </authorList>
    </citation>
    <scope>NUCLEOTIDE SEQUENCE [LARGE SCALE GENOMIC DNA]</scope>
    <source>
        <strain evidence="4">DSM 22306</strain>
    </source>
</reference>